<accession>A0AAV5E2R3</accession>
<dbReference type="PANTHER" id="PTHR13464">
    <property type="entry name" value="TRANSCRIPTIONAL REGULATOR PROTEIN HCNGP"/>
    <property type="match status" value="1"/>
</dbReference>
<dbReference type="EMBL" id="BQKI01000073">
    <property type="protein sequence ID" value="GJN17608.1"/>
    <property type="molecule type" value="Genomic_DNA"/>
</dbReference>
<feature type="region of interest" description="Disordered" evidence="1">
    <location>
        <begin position="1"/>
        <end position="67"/>
    </location>
</feature>
<evidence type="ECO:0000256" key="1">
    <source>
        <dbReference type="SAM" id="MobiDB-lite"/>
    </source>
</evidence>
<feature type="region of interest" description="Disordered" evidence="1">
    <location>
        <begin position="206"/>
        <end position="228"/>
    </location>
</feature>
<comment type="caution">
    <text evidence="2">The sequence shown here is derived from an EMBL/GenBank/DDBJ whole genome shotgun (WGS) entry which is preliminary data.</text>
</comment>
<feature type="compositionally biased region" description="Basic and acidic residues" evidence="1">
    <location>
        <begin position="154"/>
        <end position="173"/>
    </location>
</feature>
<feature type="compositionally biased region" description="Acidic residues" evidence="1">
    <location>
        <begin position="16"/>
        <end position="27"/>
    </location>
</feature>
<reference evidence="2" key="2">
    <citation type="submission" date="2021-12" db="EMBL/GenBank/DDBJ databases">
        <title>Resequencing data analysis of finger millet.</title>
        <authorList>
            <person name="Hatakeyama M."/>
            <person name="Aluri S."/>
            <person name="Balachadran M.T."/>
            <person name="Sivarajan S.R."/>
            <person name="Poveda L."/>
            <person name="Shimizu-Inatsugi R."/>
            <person name="Schlapbach R."/>
            <person name="Sreeman S.M."/>
            <person name="Shimizu K.K."/>
        </authorList>
    </citation>
    <scope>NUCLEOTIDE SEQUENCE</scope>
</reference>
<feature type="compositionally biased region" description="Basic and acidic residues" evidence="1">
    <location>
        <begin position="210"/>
        <end position="228"/>
    </location>
</feature>
<dbReference type="PANTHER" id="PTHR13464:SF0">
    <property type="entry name" value="SAP30-BINDING PROTEIN"/>
    <property type="match status" value="1"/>
</dbReference>
<sequence>MPSDSEGIAALFSMYNDDDDEEEEEADEPKPPSPPPPTAAAPDLDGVSSPPPSQAGEEGPNPSQHAVRYQEIDQIGSCFSKDVFDPYGYDKSDYYEEIEADMKRELERKEQEKKRNPKVEFIAGGLQAPIGASIPKIQALAAGITAVPVPTEGVQKETRPNKKSKWDKVDGDIKNPAVPSGHDNLSATVSAALLASANVGSGYAAFAQQKRREAEDKRTSDYKSDKRS</sequence>
<protein>
    <submittedName>
        <fullName evidence="2">Uncharacterized protein</fullName>
    </submittedName>
</protein>
<evidence type="ECO:0000313" key="3">
    <source>
        <dbReference type="Proteomes" id="UP001054889"/>
    </source>
</evidence>
<name>A0AAV5E2R3_ELECO</name>
<gene>
    <name evidence="2" type="primary">gb04688</name>
    <name evidence="2" type="ORF">PR202_gb04688</name>
</gene>
<dbReference type="AlphaFoldDB" id="A0AAV5E2R3"/>
<keyword evidence="3" id="KW-1185">Reference proteome</keyword>
<dbReference type="Pfam" id="PF07818">
    <property type="entry name" value="HCNGP"/>
    <property type="match status" value="1"/>
</dbReference>
<evidence type="ECO:0000313" key="2">
    <source>
        <dbReference type="EMBL" id="GJN17608.1"/>
    </source>
</evidence>
<dbReference type="GO" id="GO:0005634">
    <property type="term" value="C:nucleus"/>
    <property type="evidence" value="ECO:0007669"/>
    <property type="project" value="TreeGrafter"/>
</dbReference>
<dbReference type="GO" id="GO:0006355">
    <property type="term" value="P:regulation of DNA-templated transcription"/>
    <property type="evidence" value="ECO:0007669"/>
    <property type="project" value="InterPro"/>
</dbReference>
<dbReference type="InterPro" id="IPR012479">
    <property type="entry name" value="SAP30BP"/>
</dbReference>
<reference evidence="2" key="1">
    <citation type="journal article" date="2018" name="DNA Res.">
        <title>Multiple hybrid de novo genome assembly of finger millet, an orphan allotetraploid crop.</title>
        <authorList>
            <person name="Hatakeyama M."/>
            <person name="Aluri S."/>
            <person name="Balachadran M.T."/>
            <person name="Sivarajan S.R."/>
            <person name="Patrignani A."/>
            <person name="Gruter S."/>
            <person name="Poveda L."/>
            <person name="Shimizu-Inatsugi R."/>
            <person name="Baeten J."/>
            <person name="Francoijs K.J."/>
            <person name="Nataraja K.N."/>
            <person name="Reddy Y.A.N."/>
            <person name="Phadnis S."/>
            <person name="Ravikumar R.L."/>
            <person name="Schlapbach R."/>
            <person name="Sreeman S.M."/>
            <person name="Shimizu K.K."/>
        </authorList>
    </citation>
    <scope>NUCLEOTIDE SEQUENCE</scope>
</reference>
<proteinExistence type="predicted"/>
<dbReference type="Proteomes" id="UP001054889">
    <property type="component" value="Unassembled WGS sequence"/>
</dbReference>
<feature type="region of interest" description="Disordered" evidence="1">
    <location>
        <begin position="152"/>
        <end position="182"/>
    </location>
</feature>
<organism evidence="2 3">
    <name type="scientific">Eleusine coracana subsp. coracana</name>
    <dbReference type="NCBI Taxonomy" id="191504"/>
    <lineage>
        <taxon>Eukaryota</taxon>
        <taxon>Viridiplantae</taxon>
        <taxon>Streptophyta</taxon>
        <taxon>Embryophyta</taxon>
        <taxon>Tracheophyta</taxon>
        <taxon>Spermatophyta</taxon>
        <taxon>Magnoliopsida</taxon>
        <taxon>Liliopsida</taxon>
        <taxon>Poales</taxon>
        <taxon>Poaceae</taxon>
        <taxon>PACMAD clade</taxon>
        <taxon>Chloridoideae</taxon>
        <taxon>Cynodonteae</taxon>
        <taxon>Eleusininae</taxon>
        <taxon>Eleusine</taxon>
    </lineage>
</organism>